<accession>A0AAY4BFX1</accession>
<evidence type="ECO:0000259" key="4">
    <source>
        <dbReference type="PROSITE" id="PS51720"/>
    </source>
</evidence>
<comment type="similarity">
    <text evidence="1">Belongs to the TRAFAC class TrmE-Era-EngA-EngB-Septin-like GTPase superfamily. AIG1/Toc34/Toc159-like paraseptin GTPase family. IAN subfamily.</text>
</comment>
<dbReference type="Proteomes" id="UP000694580">
    <property type="component" value="Chromosome 13"/>
</dbReference>
<keyword evidence="2" id="KW-0547">Nucleotide-binding</keyword>
<dbReference type="InterPro" id="IPR006703">
    <property type="entry name" value="G_AIG1"/>
</dbReference>
<evidence type="ECO:0000313" key="6">
    <source>
        <dbReference type="Proteomes" id="UP000694580"/>
    </source>
</evidence>
<organism evidence="5 6">
    <name type="scientific">Denticeps clupeoides</name>
    <name type="common">denticle herring</name>
    <dbReference type="NCBI Taxonomy" id="299321"/>
    <lineage>
        <taxon>Eukaryota</taxon>
        <taxon>Metazoa</taxon>
        <taxon>Chordata</taxon>
        <taxon>Craniata</taxon>
        <taxon>Vertebrata</taxon>
        <taxon>Euteleostomi</taxon>
        <taxon>Actinopterygii</taxon>
        <taxon>Neopterygii</taxon>
        <taxon>Teleostei</taxon>
        <taxon>Clupei</taxon>
        <taxon>Clupeiformes</taxon>
        <taxon>Denticipitoidei</taxon>
        <taxon>Denticipitidae</taxon>
        <taxon>Denticeps</taxon>
    </lineage>
</organism>
<feature type="domain" description="AIG1-type G" evidence="4">
    <location>
        <begin position="1"/>
        <end position="189"/>
    </location>
</feature>
<sequence length="238" mass="27112">ECQAGKAETANAILGQERFPAGKRIAQSVRADAEICGKHVVVVNTPGWWWHFTRKDFPEHDQVELVCSVDLCPPGPHAFLLVVPVDMCFIDVHKAALEENLHPFGETFWRHTVVLFSSCGPHDGDKFEKHLRRWPYLRWLLKKCGNRHHVLDIRSGDSAQAAILLDKIADVVEFNNGRYYEGAENVAVGLEAWRQKIRKRVGRRRTVVEGRRMAHRALLQGGVIGRILPLFQLYGRPQ</sequence>
<dbReference type="PANTHER" id="PTHR10903">
    <property type="entry name" value="GTPASE, IMAP FAMILY MEMBER-RELATED"/>
    <property type="match status" value="1"/>
</dbReference>
<dbReference type="SUPFAM" id="SSF52540">
    <property type="entry name" value="P-loop containing nucleoside triphosphate hydrolases"/>
    <property type="match status" value="1"/>
</dbReference>
<name>A0AAY4BFX1_9TELE</name>
<dbReference type="GeneTree" id="ENSGT00940000162556"/>
<evidence type="ECO:0000313" key="5">
    <source>
        <dbReference type="Ensembl" id="ENSDCDP00010019815.1"/>
    </source>
</evidence>
<protein>
    <recommendedName>
        <fullName evidence="4">AIG1-type G domain-containing protein</fullName>
    </recommendedName>
</protein>
<dbReference type="GO" id="GO:0005525">
    <property type="term" value="F:GTP binding"/>
    <property type="evidence" value="ECO:0007669"/>
    <property type="project" value="UniProtKB-KW"/>
</dbReference>
<reference evidence="5" key="3">
    <citation type="submission" date="2025-09" db="UniProtKB">
        <authorList>
            <consortium name="Ensembl"/>
        </authorList>
    </citation>
    <scope>IDENTIFICATION</scope>
</reference>
<dbReference type="AlphaFoldDB" id="A0AAY4BFX1"/>
<dbReference type="InterPro" id="IPR027417">
    <property type="entry name" value="P-loop_NTPase"/>
</dbReference>
<keyword evidence="6" id="KW-1185">Reference proteome</keyword>
<evidence type="ECO:0000256" key="1">
    <source>
        <dbReference type="ARBA" id="ARBA00008535"/>
    </source>
</evidence>
<evidence type="ECO:0000256" key="3">
    <source>
        <dbReference type="ARBA" id="ARBA00023134"/>
    </source>
</evidence>
<keyword evidence="3" id="KW-0342">GTP-binding</keyword>
<dbReference type="PANTHER" id="PTHR10903:SF107">
    <property type="entry name" value="GTPASE IMAP FAMILY MEMBER 4-LIKE-RELATED"/>
    <property type="match status" value="1"/>
</dbReference>
<dbReference type="InterPro" id="IPR045058">
    <property type="entry name" value="GIMA/IAN/Toc"/>
</dbReference>
<dbReference type="Gene3D" id="3.40.50.300">
    <property type="entry name" value="P-loop containing nucleotide triphosphate hydrolases"/>
    <property type="match status" value="1"/>
</dbReference>
<proteinExistence type="inferred from homology"/>
<evidence type="ECO:0000256" key="2">
    <source>
        <dbReference type="ARBA" id="ARBA00022741"/>
    </source>
</evidence>
<dbReference type="Pfam" id="PF04548">
    <property type="entry name" value="AIG1"/>
    <property type="match status" value="1"/>
</dbReference>
<reference evidence="5 6" key="1">
    <citation type="submission" date="2020-06" db="EMBL/GenBank/DDBJ databases">
        <authorList>
            <consortium name="Wellcome Sanger Institute Data Sharing"/>
        </authorList>
    </citation>
    <scope>NUCLEOTIDE SEQUENCE [LARGE SCALE GENOMIC DNA]</scope>
</reference>
<dbReference type="PROSITE" id="PS51720">
    <property type="entry name" value="G_AIG1"/>
    <property type="match status" value="1"/>
</dbReference>
<reference evidence="5" key="2">
    <citation type="submission" date="2025-08" db="UniProtKB">
        <authorList>
            <consortium name="Ensembl"/>
        </authorList>
    </citation>
    <scope>IDENTIFICATION</scope>
</reference>
<dbReference type="Ensembl" id="ENSDCDT00010020934.1">
    <property type="protein sequence ID" value="ENSDCDP00010019815.1"/>
    <property type="gene ID" value="ENSDCDG00010008931.1"/>
</dbReference>